<dbReference type="InterPro" id="IPR050957">
    <property type="entry name" value="BMP_lipoprotein"/>
</dbReference>
<dbReference type="AlphaFoldDB" id="A0A2P2BYC2"/>
<organism evidence="9 10">
    <name type="scientific">Romboutsia hominis</name>
    <dbReference type="NCBI Taxonomy" id="1507512"/>
    <lineage>
        <taxon>Bacteria</taxon>
        <taxon>Bacillati</taxon>
        <taxon>Bacillota</taxon>
        <taxon>Clostridia</taxon>
        <taxon>Peptostreptococcales</taxon>
        <taxon>Peptostreptococcaceae</taxon>
        <taxon>Romboutsia</taxon>
    </lineage>
</organism>
<dbReference type="Gene3D" id="3.40.50.2300">
    <property type="match status" value="2"/>
</dbReference>
<keyword evidence="5" id="KW-0472">Membrane</keyword>
<dbReference type="CDD" id="cd06354">
    <property type="entry name" value="PBP1_PrnA-like"/>
    <property type="match status" value="1"/>
</dbReference>
<keyword evidence="4 7" id="KW-0732">Signal</keyword>
<evidence type="ECO:0000256" key="4">
    <source>
        <dbReference type="ARBA" id="ARBA00022729"/>
    </source>
</evidence>
<comment type="subcellular location">
    <subcellularLocation>
        <location evidence="1">Cell membrane</location>
        <topology evidence="1">Lipid-anchor</topology>
    </subcellularLocation>
</comment>
<dbReference type="GO" id="GO:0005886">
    <property type="term" value="C:plasma membrane"/>
    <property type="evidence" value="ECO:0007669"/>
    <property type="project" value="UniProtKB-SubCell"/>
</dbReference>
<evidence type="ECO:0000256" key="6">
    <source>
        <dbReference type="ARBA" id="ARBA00023288"/>
    </source>
</evidence>
<gene>
    <name evidence="9" type="ORF">FRIFI_2633</name>
</gene>
<evidence type="ECO:0000259" key="8">
    <source>
        <dbReference type="Pfam" id="PF02608"/>
    </source>
</evidence>
<dbReference type="EMBL" id="LN650648">
    <property type="protein sequence ID" value="CEI74154.1"/>
    <property type="molecule type" value="Genomic_DNA"/>
</dbReference>
<keyword evidence="3" id="KW-1003">Cell membrane</keyword>
<evidence type="ECO:0000256" key="2">
    <source>
        <dbReference type="ARBA" id="ARBA00008610"/>
    </source>
</evidence>
<keyword evidence="10" id="KW-1185">Reference proteome</keyword>
<dbReference type="KEGG" id="rhom:FRIFI_2633"/>
<evidence type="ECO:0000256" key="7">
    <source>
        <dbReference type="SAM" id="SignalP"/>
    </source>
</evidence>
<dbReference type="RefSeq" id="WP_092922031.1">
    <property type="nucleotide sequence ID" value="NZ_FJTZ01000010.1"/>
</dbReference>
<accession>A0A2P2BYC2</accession>
<evidence type="ECO:0000313" key="9">
    <source>
        <dbReference type="EMBL" id="CEI74154.1"/>
    </source>
</evidence>
<dbReference type="PANTHER" id="PTHR34296">
    <property type="entry name" value="TRANSCRIPTIONAL ACTIVATOR PROTEIN MED"/>
    <property type="match status" value="1"/>
</dbReference>
<feature type="signal peptide" evidence="7">
    <location>
        <begin position="1"/>
        <end position="28"/>
    </location>
</feature>
<evidence type="ECO:0000256" key="5">
    <source>
        <dbReference type="ARBA" id="ARBA00023136"/>
    </source>
</evidence>
<name>A0A2P2BYC2_9FIRM</name>
<sequence length="340" mass="36438">MKFKKITALSTAIIVASLSLVGCGSDSAKGEKETIKVGMVADVGGINDESFNQSAYEGLKQAEKELGIKVKVIESKQASEYIQNIESVIDEGVDLVIGVGNTMKDDIKKEAESYPDQQFAIIDETYDDIPKNVTPILFKENEATFLAGLVAGKMTKTNNVGFLGGMENQIISRFENGFKYGVKTANPNANINVQYAGTFGDAAKGKSIANQMYGNNTDIILSAAGATGLGAIEAAKEKDKYAIGVDRDQSNLAPKNVLTSALKKVNVGVYDTVKELVEGKLKGGEEKVYGLKQGGVGIVEKKDGLIPQDVLNYVNEMKEKVKNGEIKVPATKAEYEKTQG</sequence>
<dbReference type="InterPro" id="IPR028082">
    <property type="entry name" value="Peripla_BP_I"/>
</dbReference>
<evidence type="ECO:0000256" key="1">
    <source>
        <dbReference type="ARBA" id="ARBA00004193"/>
    </source>
</evidence>
<dbReference type="InterPro" id="IPR003760">
    <property type="entry name" value="PnrA-like"/>
</dbReference>
<feature type="chain" id="PRO_5015164926" evidence="7">
    <location>
        <begin position="29"/>
        <end position="340"/>
    </location>
</feature>
<feature type="domain" description="ABC transporter substrate-binding protein PnrA-like" evidence="8">
    <location>
        <begin position="36"/>
        <end position="332"/>
    </location>
</feature>
<protein>
    <submittedName>
        <fullName evidence="9">CD4+ T-cell-stimulating antigen</fullName>
    </submittedName>
</protein>
<dbReference type="Pfam" id="PF02608">
    <property type="entry name" value="Bmp"/>
    <property type="match status" value="1"/>
</dbReference>
<keyword evidence="6" id="KW-0449">Lipoprotein</keyword>
<proteinExistence type="inferred from homology"/>
<reference evidence="9 10" key="1">
    <citation type="submission" date="2014-09" db="EMBL/GenBank/DDBJ databases">
        <authorList>
            <person name="Hornung B.V."/>
        </authorList>
    </citation>
    <scope>NUCLEOTIDE SEQUENCE [LARGE SCALE GENOMIC DNA]</scope>
    <source>
        <strain evidence="9 10">FRIFI</strain>
    </source>
</reference>
<comment type="similarity">
    <text evidence="2">Belongs to the BMP lipoprotein family.</text>
</comment>
<evidence type="ECO:0000256" key="3">
    <source>
        <dbReference type="ARBA" id="ARBA00022475"/>
    </source>
</evidence>
<evidence type="ECO:0000313" key="10">
    <source>
        <dbReference type="Proteomes" id="UP000245695"/>
    </source>
</evidence>
<dbReference type="PROSITE" id="PS51257">
    <property type="entry name" value="PROKAR_LIPOPROTEIN"/>
    <property type="match status" value="1"/>
</dbReference>
<dbReference type="PANTHER" id="PTHR34296:SF2">
    <property type="entry name" value="ABC TRANSPORTER GUANOSINE-BINDING PROTEIN NUPN"/>
    <property type="match status" value="1"/>
</dbReference>
<dbReference type="Proteomes" id="UP000245695">
    <property type="component" value="Chromosome 1"/>
</dbReference>
<dbReference type="SUPFAM" id="SSF53822">
    <property type="entry name" value="Periplasmic binding protein-like I"/>
    <property type="match status" value="1"/>
</dbReference>